<dbReference type="EMBL" id="CP021435">
    <property type="protein sequence ID" value="ATJ84529.1"/>
    <property type="molecule type" value="Genomic_DNA"/>
</dbReference>
<organism evidence="3 4">
    <name type="scientific">Halomonas beimenensis</name>
    <dbReference type="NCBI Taxonomy" id="475662"/>
    <lineage>
        <taxon>Bacteria</taxon>
        <taxon>Pseudomonadati</taxon>
        <taxon>Pseudomonadota</taxon>
        <taxon>Gammaproteobacteria</taxon>
        <taxon>Oceanospirillales</taxon>
        <taxon>Halomonadaceae</taxon>
        <taxon>Halomonas</taxon>
    </lineage>
</organism>
<dbReference type="SUPFAM" id="SSF159245">
    <property type="entry name" value="AttH-like"/>
    <property type="match status" value="1"/>
</dbReference>
<dbReference type="RefSeq" id="WP_097790709.1">
    <property type="nucleotide sequence ID" value="NZ_BAAADT010000017.1"/>
</dbReference>
<dbReference type="Pfam" id="PF17186">
    <property type="entry name" value="Lipocalin_9"/>
    <property type="match status" value="1"/>
</dbReference>
<dbReference type="OrthoDB" id="9770826at2"/>
<dbReference type="InterPro" id="IPR023374">
    <property type="entry name" value="AttH-like_dom_sf"/>
</dbReference>
<evidence type="ECO:0000259" key="2">
    <source>
        <dbReference type="Pfam" id="PF07143"/>
    </source>
</evidence>
<feature type="chain" id="PRO_5013013628" evidence="1">
    <location>
        <begin position="20"/>
        <end position="376"/>
    </location>
</feature>
<keyword evidence="1" id="KW-0732">Signal</keyword>
<dbReference type="Proteomes" id="UP000219993">
    <property type="component" value="Chromosome"/>
</dbReference>
<evidence type="ECO:0000313" key="4">
    <source>
        <dbReference type="Proteomes" id="UP000219993"/>
    </source>
</evidence>
<name>A0A291PCF6_9GAMM</name>
<dbReference type="PANTHER" id="PTHR38591">
    <property type="entry name" value="HYDROLASE"/>
    <property type="match status" value="1"/>
</dbReference>
<evidence type="ECO:0000256" key="1">
    <source>
        <dbReference type="SAM" id="SignalP"/>
    </source>
</evidence>
<evidence type="ECO:0000313" key="3">
    <source>
        <dbReference type="EMBL" id="ATJ84529.1"/>
    </source>
</evidence>
<gene>
    <name evidence="3" type="ORF">BEI_3542</name>
</gene>
<reference evidence="3 4" key="1">
    <citation type="journal article" date="2017" name="Sci. Rep.">
        <title>Revealing the Saline Adaptation Strategies of the Halophilic Bacterium Halomonas beimenensis through High-throughput Omics and Transposon Mutagenesis Approaches.</title>
        <authorList>
            <person name="Chen Y.H."/>
            <person name="Lin S.S."/>
            <person name="Shyu Y.T."/>
        </authorList>
    </citation>
    <scope>NUCLEOTIDE SEQUENCE [LARGE SCALE GENOMIC DNA]</scope>
    <source>
        <strain evidence="3 4">NTU-111</strain>
    </source>
</reference>
<keyword evidence="4" id="KW-1185">Reference proteome</keyword>
<dbReference type="PANTHER" id="PTHR38591:SF1">
    <property type="entry name" value="BLL1000 PROTEIN"/>
    <property type="match status" value="1"/>
</dbReference>
<dbReference type="PROSITE" id="PS51257">
    <property type="entry name" value="PROKAR_LIPOPROTEIN"/>
    <property type="match status" value="1"/>
</dbReference>
<feature type="signal peptide" evidence="1">
    <location>
        <begin position="1"/>
        <end position="19"/>
    </location>
</feature>
<accession>A0A291PCF6</accession>
<sequence>MRRLVAGLLVMLLAGCGEAPPEGQAGFAGLGADAEGFRQAGPEVTLRFPGDHGAHPDYRLEWWYLTANLEDAEGEPLGIQWTLFRRAGRPPSSLGEPGPWAADQLWMAHLAVSRGASHRVAERFARGTAAPRAPEARQAGVTVRPFRSWLDDWTLASRSEAPGADALDHLAVSASAGRGDDAFGLRLALDAQGPLVRHGEAGFSRKAEGGQGSMYVSQPFYRVAGEVVLDGERVPVTGRAWLDREWSSQLLGPGQAGWDWLALHLDDGHKLMAFRLRGDDGDVLSGSWIAPDGAVISLGPEDLRLTPLATREVAGHELPLRWRLALPERGLDLEVAARHPERWMPTAVPYWEGAVTVRDRATGEPRGVGYLELTGY</sequence>
<protein>
    <submittedName>
        <fullName evidence="3">AttH component of AttEFGH ABC transport system</fullName>
    </submittedName>
</protein>
<dbReference type="KEGG" id="hbe:BEI_3542"/>
<dbReference type="Gene3D" id="2.40.370.10">
    <property type="entry name" value="AttH-like domain"/>
    <property type="match status" value="2"/>
</dbReference>
<proteinExistence type="predicted"/>
<feature type="domain" description="AttH" evidence="2">
    <location>
        <begin position="61"/>
        <end position="248"/>
    </location>
</feature>
<dbReference type="AlphaFoldDB" id="A0A291PCF6"/>
<dbReference type="InterPro" id="IPR010791">
    <property type="entry name" value="AttH_dom"/>
</dbReference>
<dbReference type="Pfam" id="PF07143">
    <property type="entry name" value="CrtC"/>
    <property type="match status" value="1"/>
</dbReference>